<keyword evidence="1" id="KW-0646">Protease inhibitor</keyword>
<proteinExistence type="predicted"/>
<evidence type="ECO:0000313" key="4">
    <source>
        <dbReference type="EMBL" id="KAE9617234.1"/>
    </source>
</evidence>
<dbReference type="InterPro" id="IPR011065">
    <property type="entry name" value="Kunitz_inhibitor_STI-like_sf"/>
</dbReference>
<evidence type="ECO:0000313" key="5">
    <source>
        <dbReference type="Proteomes" id="UP000447434"/>
    </source>
</evidence>
<sequence>MNSISLITISFFLFFAFSAKFQLTFSRSADNVVDREGKPVLPGDEYYVLPPLSSRGSGGLIFKKTGNSTCSTTVLQQNLEGSLGQLLRFWVIGGPIYVGSIVDVEFVEKPGCVKSSKWTMVYENDNKTTSFVGVGNVEDYPWIKNGTFKIEKLNTNYKFMFCDSGPFNCTDIGKYNDNKIIDGQPLKLFQSQPMEVTFLKRESHGV</sequence>
<dbReference type="PANTHER" id="PTHR33107">
    <property type="entry name" value="KUNITZ TRYPSIN INHIBITOR 2"/>
    <property type="match status" value="1"/>
</dbReference>
<dbReference type="SUPFAM" id="SSF50386">
    <property type="entry name" value="STI-like"/>
    <property type="match status" value="1"/>
</dbReference>
<dbReference type="AlphaFoldDB" id="A0A6A4QWI1"/>
<evidence type="ECO:0000256" key="2">
    <source>
        <dbReference type="ARBA" id="ARBA00022900"/>
    </source>
</evidence>
<keyword evidence="5" id="KW-1185">Reference proteome</keyword>
<keyword evidence="3" id="KW-1015">Disulfide bond</keyword>
<dbReference type="Gene3D" id="2.80.10.50">
    <property type="match status" value="1"/>
</dbReference>
<organism evidence="4 5">
    <name type="scientific">Lupinus albus</name>
    <name type="common">White lupine</name>
    <name type="synonym">Lupinus termis</name>
    <dbReference type="NCBI Taxonomy" id="3870"/>
    <lineage>
        <taxon>Eukaryota</taxon>
        <taxon>Viridiplantae</taxon>
        <taxon>Streptophyta</taxon>
        <taxon>Embryophyta</taxon>
        <taxon>Tracheophyta</taxon>
        <taxon>Spermatophyta</taxon>
        <taxon>Magnoliopsida</taxon>
        <taxon>eudicotyledons</taxon>
        <taxon>Gunneridae</taxon>
        <taxon>Pentapetalae</taxon>
        <taxon>rosids</taxon>
        <taxon>fabids</taxon>
        <taxon>Fabales</taxon>
        <taxon>Fabaceae</taxon>
        <taxon>Papilionoideae</taxon>
        <taxon>50 kb inversion clade</taxon>
        <taxon>genistoids sensu lato</taxon>
        <taxon>core genistoids</taxon>
        <taxon>Genisteae</taxon>
        <taxon>Lupinus</taxon>
    </lineage>
</organism>
<dbReference type="PROSITE" id="PS00283">
    <property type="entry name" value="SOYBEAN_KUNITZ"/>
    <property type="match status" value="1"/>
</dbReference>
<dbReference type="EMBL" id="WOCE01000003">
    <property type="protein sequence ID" value="KAE9617234.1"/>
    <property type="molecule type" value="Genomic_DNA"/>
</dbReference>
<evidence type="ECO:0000256" key="3">
    <source>
        <dbReference type="ARBA" id="ARBA00023157"/>
    </source>
</evidence>
<dbReference type="Proteomes" id="UP000447434">
    <property type="component" value="Chromosome 3"/>
</dbReference>
<dbReference type="OrthoDB" id="1400795at2759"/>
<dbReference type="Pfam" id="PF00197">
    <property type="entry name" value="Kunitz_legume"/>
    <property type="match status" value="1"/>
</dbReference>
<dbReference type="PANTHER" id="PTHR33107:SF21">
    <property type="entry name" value="KUNITZ FAMILY TRYPSIN AND PROTEASE INHIBITOR PROTEIN"/>
    <property type="match status" value="1"/>
</dbReference>
<accession>A0A6A4QWI1</accession>
<gene>
    <name evidence="4" type="ORF">Lalb_Chr03g0033261</name>
</gene>
<dbReference type="SMART" id="SM00452">
    <property type="entry name" value="STI"/>
    <property type="match status" value="1"/>
</dbReference>
<reference evidence="5" key="1">
    <citation type="journal article" date="2020" name="Nat. Commun.">
        <title>Genome sequence of the cluster root forming white lupin.</title>
        <authorList>
            <person name="Hufnagel B."/>
            <person name="Marques A."/>
            <person name="Soriano A."/>
            <person name="Marques L."/>
            <person name="Divol F."/>
            <person name="Doumas P."/>
            <person name="Sallet E."/>
            <person name="Mancinotti D."/>
            <person name="Carrere S."/>
            <person name="Marande W."/>
            <person name="Arribat S."/>
            <person name="Keller J."/>
            <person name="Huneau C."/>
            <person name="Blein T."/>
            <person name="Aime D."/>
            <person name="Laguerre M."/>
            <person name="Taylor J."/>
            <person name="Schubert V."/>
            <person name="Nelson M."/>
            <person name="Geu-Flores F."/>
            <person name="Crespi M."/>
            <person name="Gallardo-Guerrero K."/>
            <person name="Delaux P.-M."/>
            <person name="Salse J."/>
            <person name="Berges H."/>
            <person name="Guyot R."/>
            <person name="Gouzy J."/>
            <person name="Peret B."/>
        </authorList>
    </citation>
    <scope>NUCLEOTIDE SEQUENCE [LARGE SCALE GENOMIC DNA]</scope>
    <source>
        <strain evidence="5">cv. Amiga</strain>
    </source>
</reference>
<evidence type="ECO:0000256" key="1">
    <source>
        <dbReference type="ARBA" id="ARBA00022690"/>
    </source>
</evidence>
<protein>
    <submittedName>
        <fullName evidence="4">Uncharacterized protein</fullName>
    </submittedName>
</protein>
<keyword evidence="2" id="KW-0722">Serine protease inhibitor</keyword>
<name>A0A6A4QWI1_LUPAL</name>
<dbReference type="InterPro" id="IPR002160">
    <property type="entry name" value="Prot_inh_Kunz-lg"/>
</dbReference>
<comment type="caution">
    <text evidence="4">The sequence shown here is derived from an EMBL/GenBank/DDBJ whole genome shotgun (WGS) entry which is preliminary data.</text>
</comment>
<dbReference type="GO" id="GO:0004867">
    <property type="term" value="F:serine-type endopeptidase inhibitor activity"/>
    <property type="evidence" value="ECO:0007669"/>
    <property type="project" value="UniProtKB-KW"/>
</dbReference>